<comment type="caution">
    <text evidence="1">The sequence shown here is derived from an EMBL/GenBank/DDBJ whole genome shotgun (WGS) entry which is preliminary data.</text>
</comment>
<dbReference type="HOGENOM" id="CLU_3077148_0_0_5"/>
<protein>
    <submittedName>
        <fullName evidence="1">Uncharacterized protein</fullName>
    </submittedName>
</protein>
<name>A0A067W7F7_9HYPH</name>
<evidence type="ECO:0000313" key="2">
    <source>
        <dbReference type="Proteomes" id="UP000027015"/>
    </source>
</evidence>
<proteinExistence type="predicted"/>
<sequence>MEIWGYLLWRRKVACFVGGGEEICIKWTGLPRGVFDGALLMGGVIRYARKVS</sequence>
<dbReference type="Proteomes" id="UP000027015">
    <property type="component" value="Unassembled WGS sequence"/>
</dbReference>
<organism evidence="1 2">
    <name type="scientific">Bartonella koehlerae C-29</name>
    <dbReference type="NCBI Taxonomy" id="1134510"/>
    <lineage>
        <taxon>Bacteria</taxon>
        <taxon>Pseudomonadati</taxon>
        <taxon>Pseudomonadota</taxon>
        <taxon>Alphaproteobacteria</taxon>
        <taxon>Hyphomicrobiales</taxon>
        <taxon>Bartonellaceae</taxon>
        <taxon>Bartonella</taxon>
    </lineage>
</organism>
<evidence type="ECO:0000313" key="1">
    <source>
        <dbReference type="EMBL" id="KEC55920.1"/>
    </source>
</evidence>
<keyword evidence="2" id="KW-1185">Reference proteome</keyword>
<reference evidence="1 2" key="1">
    <citation type="submission" date="2012-04" db="EMBL/GenBank/DDBJ databases">
        <title>The Genome Sequence of Bartonella koehlerae C-29.</title>
        <authorList>
            <consortium name="The Broad Institute Genome Sequencing Platform"/>
            <consortium name="The Broad Institute Genome Sequencing Center for Infectious Disease"/>
            <person name="Feldgarden M."/>
            <person name="Kirby J."/>
            <person name="Kosoy M."/>
            <person name="Birtles R."/>
            <person name="Probert W.S."/>
            <person name="Chiaraviglio L."/>
            <person name="Walker B."/>
            <person name="Young S.K."/>
            <person name="Zeng Q."/>
            <person name="Gargeya S."/>
            <person name="Fitzgerald M."/>
            <person name="Haas B."/>
            <person name="Abouelleil A."/>
            <person name="Alvarado L."/>
            <person name="Arachchi H.M."/>
            <person name="Berlin A.M."/>
            <person name="Chapman S.B."/>
            <person name="Goldberg J."/>
            <person name="Griggs A."/>
            <person name="Gujja S."/>
            <person name="Hansen M."/>
            <person name="Howarth C."/>
            <person name="Imamovic A."/>
            <person name="Larimer J."/>
            <person name="McCowen C."/>
            <person name="Montmayeur A."/>
            <person name="Murphy C."/>
            <person name="Neiman D."/>
            <person name="Pearson M."/>
            <person name="Priest M."/>
            <person name="Roberts A."/>
            <person name="Saif S."/>
            <person name="Shea T."/>
            <person name="Sisk P."/>
            <person name="Sykes S."/>
            <person name="Wortman J."/>
            <person name="Nusbaum C."/>
            <person name="Birren B."/>
        </authorList>
    </citation>
    <scope>NUCLEOTIDE SEQUENCE [LARGE SCALE GENOMIC DNA]</scope>
    <source>
        <strain evidence="1 2">C-29</strain>
    </source>
</reference>
<accession>A0A067W7F7</accession>
<gene>
    <name evidence="1" type="ORF">O9A_00145</name>
</gene>
<dbReference type="RefSeq" id="WP_154656356.1">
    <property type="nucleotide sequence ID" value="NZ_CADEAH010000002.1"/>
</dbReference>
<dbReference type="EMBL" id="AHPL01000003">
    <property type="protein sequence ID" value="KEC55920.1"/>
    <property type="molecule type" value="Genomic_DNA"/>
</dbReference>
<dbReference type="AlphaFoldDB" id="A0A067W7F7"/>
<dbReference type="PATRIC" id="fig|1134510.3.peg.194"/>